<evidence type="ECO:0000313" key="2">
    <source>
        <dbReference type="Proteomes" id="UP001381693"/>
    </source>
</evidence>
<dbReference type="Proteomes" id="UP001381693">
    <property type="component" value="Unassembled WGS sequence"/>
</dbReference>
<sequence length="140" mass="14729">MEALDSLRLNQLGVTPPPGLTVTPVGVNGGPGVLPFGATTPPLPGVQNLGTTSLSGRAKIATVSRVGGRPRIISWMDAPDDVYFYATDSTKKLRKTLSTNDLKRAARQPWKKIQEKDVSSPAPVAAAAAAVHPFTPMLSE</sequence>
<organism evidence="1 2">
    <name type="scientific">Halocaridina rubra</name>
    <name type="common">Hawaiian red shrimp</name>
    <dbReference type="NCBI Taxonomy" id="373956"/>
    <lineage>
        <taxon>Eukaryota</taxon>
        <taxon>Metazoa</taxon>
        <taxon>Ecdysozoa</taxon>
        <taxon>Arthropoda</taxon>
        <taxon>Crustacea</taxon>
        <taxon>Multicrustacea</taxon>
        <taxon>Malacostraca</taxon>
        <taxon>Eumalacostraca</taxon>
        <taxon>Eucarida</taxon>
        <taxon>Decapoda</taxon>
        <taxon>Pleocyemata</taxon>
        <taxon>Caridea</taxon>
        <taxon>Atyoidea</taxon>
        <taxon>Atyidae</taxon>
        <taxon>Halocaridina</taxon>
    </lineage>
</organism>
<accession>A0AAN8X2C5</accession>
<evidence type="ECO:0000313" key="1">
    <source>
        <dbReference type="EMBL" id="KAK7075242.1"/>
    </source>
</evidence>
<protein>
    <submittedName>
        <fullName evidence="1">Uncharacterized protein</fullName>
    </submittedName>
</protein>
<name>A0AAN8X2C5_HALRR</name>
<dbReference type="EMBL" id="JAXCGZ010011341">
    <property type="protein sequence ID" value="KAK7075242.1"/>
    <property type="molecule type" value="Genomic_DNA"/>
</dbReference>
<reference evidence="1 2" key="1">
    <citation type="submission" date="2023-11" db="EMBL/GenBank/DDBJ databases">
        <title>Halocaridina rubra genome assembly.</title>
        <authorList>
            <person name="Smith C."/>
        </authorList>
    </citation>
    <scope>NUCLEOTIDE SEQUENCE [LARGE SCALE GENOMIC DNA]</scope>
    <source>
        <strain evidence="1">EP-1</strain>
        <tissue evidence="1">Whole</tissue>
    </source>
</reference>
<comment type="caution">
    <text evidence="1">The sequence shown here is derived from an EMBL/GenBank/DDBJ whole genome shotgun (WGS) entry which is preliminary data.</text>
</comment>
<dbReference type="AlphaFoldDB" id="A0AAN8X2C5"/>
<gene>
    <name evidence="1" type="ORF">SK128_000298</name>
</gene>
<keyword evidence="2" id="KW-1185">Reference proteome</keyword>
<proteinExistence type="predicted"/>